<dbReference type="OrthoDB" id="1245848at2"/>
<dbReference type="SUPFAM" id="SSF52980">
    <property type="entry name" value="Restriction endonuclease-like"/>
    <property type="match status" value="1"/>
</dbReference>
<keyword evidence="4" id="KW-0614">Plasmid</keyword>
<protein>
    <submittedName>
        <fullName evidence="4">YqaJ viral recombinase family protein</fullName>
    </submittedName>
</protein>
<dbReference type="InterPro" id="IPR019080">
    <property type="entry name" value="YqaJ_viral_recombinase"/>
</dbReference>
<evidence type="ECO:0000256" key="2">
    <source>
        <dbReference type="SAM" id="MobiDB-lite"/>
    </source>
</evidence>
<feature type="domain" description="YqaJ viral recombinase" evidence="3">
    <location>
        <begin position="12"/>
        <end position="147"/>
    </location>
</feature>
<evidence type="ECO:0000256" key="1">
    <source>
        <dbReference type="SAM" id="Coils"/>
    </source>
</evidence>
<dbReference type="InterPro" id="IPR051703">
    <property type="entry name" value="NF-kappa-B_Signaling_Reg"/>
</dbReference>
<evidence type="ECO:0000313" key="4">
    <source>
        <dbReference type="EMBL" id="QKS54660.1"/>
    </source>
</evidence>
<dbReference type="RefSeq" id="WP_109154774.1">
    <property type="nucleotide sequence ID" value="NZ_BSOV01000001.1"/>
</dbReference>
<dbReference type="NCBIfam" id="TIGR03033">
    <property type="entry name" value="phage_rel_nuc"/>
    <property type="match status" value="1"/>
</dbReference>
<dbReference type="Gene3D" id="3.90.320.10">
    <property type="match status" value="1"/>
</dbReference>
<dbReference type="Proteomes" id="UP000509702">
    <property type="component" value="Plasmid unnamed7"/>
</dbReference>
<dbReference type="PANTHER" id="PTHR46609">
    <property type="entry name" value="EXONUCLEASE, PHAGE-TYPE/RECB, C-TERMINAL DOMAIN-CONTAINING PROTEIN"/>
    <property type="match status" value="1"/>
</dbReference>
<gene>
    <name evidence="4" type="ORF">HUE56_29610</name>
</gene>
<keyword evidence="1" id="KW-0175">Coiled coil</keyword>
<accession>A0A6N1AT10</accession>
<dbReference type="KEGG" id="aoz:HUE56_29610"/>
<dbReference type="PANTHER" id="PTHR46609:SF6">
    <property type="entry name" value="EXONUCLEASE, PHAGE-TYPE_RECB, C-TERMINAL DOMAIN-CONTAINING PROTEIN-RELATED"/>
    <property type="match status" value="1"/>
</dbReference>
<proteinExistence type="predicted"/>
<organism evidence="4 5">
    <name type="scientific">Azospirillum oryzae</name>
    <dbReference type="NCBI Taxonomy" id="286727"/>
    <lineage>
        <taxon>Bacteria</taxon>
        <taxon>Pseudomonadati</taxon>
        <taxon>Pseudomonadota</taxon>
        <taxon>Alphaproteobacteria</taxon>
        <taxon>Rhodospirillales</taxon>
        <taxon>Azospirillaceae</taxon>
        <taxon>Azospirillum</taxon>
    </lineage>
</organism>
<dbReference type="AlphaFoldDB" id="A0A6N1AT10"/>
<geneLocation type="plasmid" evidence="4 5">
    <name>unnamed7</name>
</geneLocation>
<dbReference type="InterPro" id="IPR011604">
    <property type="entry name" value="PDDEXK-like_dom_sf"/>
</dbReference>
<feature type="region of interest" description="Disordered" evidence="2">
    <location>
        <begin position="197"/>
        <end position="219"/>
    </location>
</feature>
<name>A0A6N1AT10_9PROT</name>
<feature type="region of interest" description="Disordered" evidence="2">
    <location>
        <begin position="316"/>
        <end position="335"/>
    </location>
</feature>
<dbReference type="EMBL" id="CP054622">
    <property type="protein sequence ID" value="QKS54660.1"/>
    <property type="molecule type" value="Genomic_DNA"/>
</dbReference>
<evidence type="ECO:0000259" key="3">
    <source>
        <dbReference type="Pfam" id="PF09588"/>
    </source>
</evidence>
<dbReference type="InterPro" id="IPR011335">
    <property type="entry name" value="Restrct_endonuc-II-like"/>
</dbReference>
<sequence>MKIVNLRQGSAEWLAWRDQGVSASDIAVVLGISPYKTPWRLWAEKAGKVPPEDLSGNMFVAHGKRCEPAVRAWFEAKHDTMLFPACAEADHPIIRASFDGLTDDGIPVELKAPSDSVFDEVVALREDATAFRLYSCQVQAQIFVSGTDHGYLVFGRVIEKEDGSLVVDEAVEFRVDRDEAFIADMLQRAEAFMGAVNAGKEPKKDPSRDTYSPASDEEKQEWEVAAMEYRDAAAKIDALKAEIATLTLKQDNAKERLIKQMGQFAQAEASGILITRYISKGRVDYTALLEHHKVAVSDADLDKFRSASSESVKVSVKKAKPTGTQSVGPVVAAAA</sequence>
<keyword evidence="5" id="KW-1185">Reference proteome</keyword>
<feature type="coiled-coil region" evidence="1">
    <location>
        <begin position="229"/>
        <end position="256"/>
    </location>
</feature>
<reference evidence="4 5" key="1">
    <citation type="submission" date="2020-06" db="EMBL/GenBank/DDBJ databases">
        <title>Complete genome of Azosprillum oryzae KACC14407.</title>
        <authorList>
            <person name="Kim M."/>
            <person name="Park Y.-J."/>
            <person name="Shin J.-H."/>
        </authorList>
    </citation>
    <scope>NUCLEOTIDE SEQUENCE [LARGE SCALE GENOMIC DNA]</scope>
    <source>
        <strain evidence="4 5">KACC 14407</strain>
        <plasmid evidence="4 5">unnamed7</plasmid>
    </source>
</reference>
<dbReference type="Pfam" id="PF09588">
    <property type="entry name" value="YqaJ"/>
    <property type="match status" value="1"/>
</dbReference>
<evidence type="ECO:0000313" key="5">
    <source>
        <dbReference type="Proteomes" id="UP000509702"/>
    </source>
</evidence>
<dbReference type="InterPro" id="IPR017482">
    <property type="entry name" value="Lambda-type_endonuclease"/>
</dbReference>